<dbReference type="KEGG" id="rbu:PG1C_12790"/>
<keyword evidence="3" id="KW-1185">Reference proteome</keyword>
<name>A0A0C5JP44_9PROT</name>
<keyword evidence="1" id="KW-0472">Membrane</keyword>
<dbReference type="InterPro" id="IPR052534">
    <property type="entry name" value="Extracell_DNA_Util/SecSys_Comp"/>
</dbReference>
<dbReference type="Pfam" id="PF05137">
    <property type="entry name" value="PilN"/>
    <property type="match status" value="1"/>
</dbReference>
<dbReference type="PANTHER" id="PTHR40278:SF2">
    <property type="entry name" value="TYPE IV PILUS INNER MEMBRANE COMPONENT PILN"/>
    <property type="match status" value="1"/>
</dbReference>
<dbReference type="InterPro" id="IPR007813">
    <property type="entry name" value="PilN"/>
</dbReference>
<dbReference type="HOGENOM" id="CLU_081304_1_2_4"/>
<gene>
    <name evidence="2" type="ORF">PG1C_12790</name>
</gene>
<feature type="transmembrane region" description="Helical" evidence="1">
    <location>
        <begin position="21"/>
        <end position="43"/>
    </location>
</feature>
<accession>A0A0C5JP44</accession>
<dbReference type="GO" id="GO:0043107">
    <property type="term" value="P:type IV pilus-dependent motility"/>
    <property type="evidence" value="ECO:0007669"/>
    <property type="project" value="TreeGrafter"/>
</dbReference>
<sequence>MIKINLLPHREEARRARRQQFYGLMALTALLAGVIWFLGFSIISRQIDIQNDKNQFLKTEISTLDKDIAEIKKLKSQTDSLLARKRVIEALQANRTEMVHLFNELAKRVPEGIYLRTLTQTEQKIALTGVAQSNARITTLMNNLDESPLLENSTLIETKAELVGNRRLNAFSVNTFITRQLADTDAAPPRGAKK</sequence>
<dbReference type="STRING" id="1565605.PG1C_12790"/>
<dbReference type="EMBL" id="CP010554">
    <property type="protein sequence ID" value="AJP49071.1"/>
    <property type="molecule type" value="Genomic_DNA"/>
</dbReference>
<dbReference type="RefSeq" id="WP_202635163.1">
    <property type="nucleotide sequence ID" value="NZ_CP010554.1"/>
</dbReference>
<organism evidence="2 3">
    <name type="scientific">Rugosibacter aromaticivorans</name>
    <dbReference type="NCBI Taxonomy" id="1565605"/>
    <lineage>
        <taxon>Bacteria</taxon>
        <taxon>Pseudomonadati</taxon>
        <taxon>Pseudomonadota</taxon>
        <taxon>Betaproteobacteria</taxon>
        <taxon>Nitrosomonadales</taxon>
        <taxon>Sterolibacteriaceae</taxon>
        <taxon>Rugosibacter</taxon>
    </lineage>
</organism>
<evidence type="ECO:0000313" key="2">
    <source>
        <dbReference type="EMBL" id="AJP49071.1"/>
    </source>
</evidence>
<keyword evidence="1" id="KW-1133">Transmembrane helix</keyword>
<keyword evidence="1" id="KW-0812">Transmembrane</keyword>
<dbReference type="PATRIC" id="fig|1565605.3.peg.2707"/>
<proteinExistence type="predicted"/>
<protein>
    <submittedName>
        <fullName evidence="2">Fimbrial protein</fullName>
    </submittedName>
</protein>
<evidence type="ECO:0000256" key="1">
    <source>
        <dbReference type="SAM" id="Phobius"/>
    </source>
</evidence>
<evidence type="ECO:0000313" key="3">
    <source>
        <dbReference type="Proteomes" id="UP000061603"/>
    </source>
</evidence>
<reference evidence="2 3" key="1">
    <citation type="journal article" date="2015" name="Genome Announc.">
        <title>Complete Genome Sequence of a Novel Bacterium within the Family Rhodocyclaceae That Degrades Polycyclic Aromatic Hydrocarbons.</title>
        <authorList>
            <person name="Singleton D.R."/>
            <person name="Dickey A.N."/>
            <person name="Scholl E.H."/>
            <person name="Wright F.A."/>
            <person name="Aitken M.D."/>
        </authorList>
    </citation>
    <scope>NUCLEOTIDE SEQUENCE [LARGE SCALE GENOMIC DNA]</scope>
    <source>
        <strain evidence="3">PG1-Ca6</strain>
    </source>
</reference>
<dbReference type="PANTHER" id="PTHR40278">
    <property type="entry name" value="DNA UTILIZATION PROTEIN HOFN"/>
    <property type="match status" value="1"/>
</dbReference>
<dbReference type="AlphaFoldDB" id="A0A0C5JP44"/>
<dbReference type="Proteomes" id="UP000061603">
    <property type="component" value="Chromosome"/>
</dbReference>
<dbReference type="GO" id="GO:0043683">
    <property type="term" value="P:type IV pilus assembly"/>
    <property type="evidence" value="ECO:0007669"/>
    <property type="project" value="TreeGrafter"/>
</dbReference>